<evidence type="ECO:0000313" key="3">
    <source>
        <dbReference type="EMBL" id="OCC15732.1"/>
    </source>
</evidence>
<organism evidence="3 4">
    <name type="scientific">Dissulfuribacter thermophilus</name>
    <dbReference type="NCBI Taxonomy" id="1156395"/>
    <lineage>
        <taxon>Bacteria</taxon>
        <taxon>Pseudomonadati</taxon>
        <taxon>Thermodesulfobacteriota</taxon>
        <taxon>Dissulfuribacteria</taxon>
        <taxon>Dissulfuribacterales</taxon>
        <taxon>Dissulfuribacteraceae</taxon>
        <taxon>Dissulfuribacter</taxon>
    </lineage>
</organism>
<dbReference type="SUPFAM" id="SSF54913">
    <property type="entry name" value="GlnB-like"/>
    <property type="match status" value="1"/>
</dbReference>
<evidence type="ECO:0000313" key="4">
    <source>
        <dbReference type="Proteomes" id="UP000093080"/>
    </source>
</evidence>
<gene>
    <name evidence="3" type="ORF">DBT_0656</name>
</gene>
<comment type="similarity">
    <text evidence="1">Belongs to the UPF0166 family.</text>
</comment>
<dbReference type="InterPro" id="IPR011322">
    <property type="entry name" value="N-reg_PII-like_a/b"/>
</dbReference>
<dbReference type="Gene3D" id="3.30.70.120">
    <property type="match status" value="1"/>
</dbReference>
<evidence type="ECO:0000256" key="2">
    <source>
        <dbReference type="SAM" id="MobiDB-lite"/>
    </source>
</evidence>
<dbReference type="AlphaFoldDB" id="A0A1B9F743"/>
<feature type="region of interest" description="Disordered" evidence="2">
    <location>
        <begin position="112"/>
        <end position="131"/>
    </location>
</feature>
<dbReference type="EMBL" id="MAGO01000003">
    <property type="protein sequence ID" value="OCC15732.1"/>
    <property type="molecule type" value="Genomic_DNA"/>
</dbReference>
<accession>A0A1B9F743</accession>
<dbReference type="InterPro" id="IPR015867">
    <property type="entry name" value="N-reg_PII/ATP_PRibTrfase_C"/>
</dbReference>
<keyword evidence="4" id="KW-1185">Reference proteome</keyword>
<evidence type="ECO:0000256" key="1">
    <source>
        <dbReference type="ARBA" id="ARBA00010554"/>
    </source>
</evidence>
<dbReference type="InterPro" id="IPR003793">
    <property type="entry name" value="UPF0166"/>
</dbReference>
<dbReference type="PATRIC" id="fig|1156395.6.peg.667"/>
<name>A0A1B9F743_9BACT</name>
<dbReference type="STRING" id="1156395.DBT_0656"/>
<comment type="caution">
    <text evidence="3">The sequence shown here is derived from an EMBL/GenBank/DDBJ whole genome shotgun (WGS) entry which is preliminary data.</text>
</comment>
<proteinExistence type="inferred from homology"/>
<reference evidence="3 4" key="1">
    <citation type="submission" date="2016-06" db="EMBL/GenBank/DDBJ databases">
        <title>Respiratory ammonification of nitrate coupled to the oxidation of elemental sulfur in deep-sea autotrophic thermophilic bacteria.</title>
        <authorList>
            <person name="Slobodkina G.B."/>
            <person name="Mardanov A.V."/>
            <person name="Ravin N.V."/>
            <person name="Frolova A.A."/>
            <person name="Viryasiv M.B."/>
            <person name="Chernyh N.A."/>
            <person name="Bonch-Osmolovskaya E.A."/>
            <person name="Slobodkin A.I."/>
        </authorList>
    </citation>
    <scope>NUCLEOTIDE SEQUENCE [LARGE SCALE GENOMIC DNA]</scope>
    <source>
        <strain evidence="3 4">S69</strain>
    </source>
</reference>
<dbReference type="Pfam" id="PF02641">
    <property type="entry name" value="DUF190"/>
    <property type="match status" value="1"/>
</dbReference>
<dbReference type="Proteomes" id="UP000093080">
    <property type="component" value="Unassembled WGS sequence"/>
</dbReference>
<feature type="compositionally biased region" description="Polar residues" evidence="2">
    <location>
        <begin position="121"/>
        <end position="131"/>
    </location>
</feature>
<dbReference type="PANTHER" id="PTHR35983:SF1">
    <property type="entry name" value="UPF0166 PROTEIN TM_0021"/>
    <property type="match status" value="1"/>
</dbReference>
<sequence length="131" mass="14780">MQMKLPAEGQLLRIFIGESDKFEGKPLYEWLVIKAKEQGLAGATVIRGLMGFGANSQIHTSKILRLSVDLPIIIEIVDTQEKIKAFLSNIRDVIKEGLVTLERVEVQIYRSNHQDTEPQKDSCQASQEELD</sequence>
<dbReference type="PANTHER" id="PTHR35983">
    <property type="entry name" value="UPF0166 PROTEIN TM_0021"/>
    <property type="match status" value="1"/>
</dbReference>
<protein>
    <submittedName>
        <fullName evidence="3">Uncharacterized protein</fullName>
    </submittedName>
</protein>